<evidence type="ECO:0000313" key="4">
    <source>
        <dbReference type="Proteomes" id="UP001272242"/>
    </source>
</evidence>
<evidence type="ECO:0000256" key="1">
    <source>
        <dbReference type="SAM" id="SignalP"/>
    </source>
</evidence>
<keyword evidence="4" id="KW-1185">Reference proteome</keyword>
<dbReference type="InterPro" id="IPR029010">
    <property type="entry name" value="ThuA-like"/>
</dbReference>
<gene>
    <name evidence="3" type="ORF">R5W23_002895</name>
</gene>
<dbReference type="EMBL" id="JAXBLV010000198">
    <property type="protein sequence ID" value="MDY3561616.1"/>
    <property type="molecule type" value="Genomic_DNA"/>
</dbReference>
<dbReference type="Proteomes" id="UP001272242">
    <property type="component" value="Unassembled WGS sequence"/>
</dbReference>
<name>A0ABU5F2I6_9BACT</name>
<comment type="caution">
    <text evidence="3">The sequence shown here is derived from an EMBL/GenBank/DDBJ whole genome shotgun (WGS) entry which is preliminary data.</text>
</comment>
<evidence type="ECO:0000313" key="3">
    <source>
        <dbReference type="EMBL" id="MDY3561616.1"/>
    </source>
</evidence>
<sequence>MRHAALLAAALVMPALAATADPPKNAPPIERPADPKATKIVLIAGSNYYKAGEHDYVANCAVLADLLKQTPNVAPVLALDWPKKADTLDNAKAVVFLFDGAEKHQALKGERLTQVQKLMDAKAGLVQLHQTADYPKDFAPKAREWSGGAWEKGAGERAHWVTTFDKFPEHPVCNGVKPFKIDDGYLFKNTFVAGMKGVTPILRTWNPKSTAKPTGGQDVVAWTYERPEGGRSFTFTGAHLHASFAEEGYRRLLVNGILWAAGVDVPKEGAKVDLDPSELPKYLKPAPAKK</sequence>
<organism evidence="3 4">
    <name type="scientific">Gemmata algarum</name>
    <dbReference type="NCBI Taxonomy" id="2975278"/>
    <lineage>
        <taxon>Bacteria</taxon>
        <taxon>Pseudomonadati</taxon>
        <taxon>Planctomycetota</taxon>
        <taxon>Planctomycetia</taxon>
        <taxon>Gemmatales</taxon>
        <taxon>Gemmataceae</taxon>
        <taxon>Gemmata</taxon>
    </lineage>
</organism>
<dbReference type="Gene3D" id="3.40.50.880">
    <property type="match status" value="1"/>
</dbReference>
<feature type="signal peptide" evidence="1">
    <location>
        <begin position="1"/>
        <end position="17"/>
    </location>
</feature>
<dbReference type="Pfam" id="PF06283">
    <property type="entry name" value="ThuA"/>
    <property type="match status" value="1"/>
</dbReference>
<proteinExistence type="predicted"/>
<dbReference type="RefSeq" id="WP_320687995.1">
    <property type="nucleotide sequence ID" value="NZ_JAXBLV010000198.1"/>
</dbReference>
<evidence type="ECO:0000259" key="2">
    <source>
        <dbReference type="Pfam" id="PF06283"/>
    </source>
</evidence>
<dbReference type="InterPro" id="IPR029062">
    <property type="entry name" value="Class_I_gatase-like"/>
</dbReference>
<feature type="domain" description="ThuA-like" evidence="2">
    <location>
        <begin position="52"/>
        <end position="260"/>
    </location>
</feature>
<accession>A0ABU5F2I6</accession>
<keyword evidence="1" id="KW-0732">Signal</keyword>
<feature type="chain" id="PRO_5045608250" evidence="1">
    <location>
        <begin position="18"/>
        <end position="290"/>
    </location>
</feature>
<reference evidence="4" key="1">
    <citation type="journal article" date="2023" name="Mar. Drugs">
        <title>Gemmata algarum, a Novel Planctomycete Isolated from an Algal Mat, Displays Antimicrobial Activity.</title>
        <authorList>
            <person name="Kumar G."/>
            <person name="Kallscheuer N."/>
            <person name="Kashif M."/>
            <person name="Ahamad S."/>
            <person name="Jagadeeshwari U."/>
            <person name="Pannikurungottu S."/>
            <person name="Haufschild T."/>
            <person name="Kabuu M."/>
            <person name="Sasikala C."/>
            <person name="Jogler C."/>
            <person name="Ramana C."/>
        </authorList>
    </citation>
    <scope>NUCLEOTIDE SEQUENCE [LARGE SCALE GENOMIC DNA]</scope>
    <source>
        <strain evidence="4">JC673</strain>
    </source>
</reference>
<dbReference type="SUPFAM" id="SSF52317">
    <property type="entry name" value="Class I glutamine amidotransferase-like"/>
    <property type="match status" value="1"/>
</dbReference>
<protein>
    <submittedName>
        <fullName evidence="3">ThuA domain-containing protein</fullName>
    </submittedName>
</protein>